<proteinExistence type="predicted"/>
<protein>
    <submittedName>
        <fullName evidence="1">Uncharacterized protein</fullName>
    </submittedName>
</protein>
<evidence type="ECO:0000313" key="2">
    <source>
        <dbReference type="Proteomes" id="UP001497444"/>
    </source>
</evidence>
<sequence length="83" mass="9109">MAEVAMEVDEPQQATKLTAAVKGKGKMCGISQQQLTGSPWLRNTDPPRLQMLLPTQISLAQVCFQYRHTTCCSDPAQGFSCVH</sequence>
<gene>
    <name evidence="1" type="ORF">CSSPJE1EN1_LOCUS610</name>
</gene>
<dbReference type="Proteomes" id="UP001497444">
    <property type="component" value="Chromosome 1"/>
</dbReference>
<accession>A0ABP0VNX1</accession>
<evidence type="ECO:0000313" key="1">
    <source>
        <dbReference type="EMBL" id="CAK9255132.1"/>
    </source>
</evidence>
<reference evidence="1 2" key="1">
    <citation type="submission" date="2024-02" db="EMBL/GenBank/DDBJ databases">
        <authorList>
            <consortium name="ELIXIR-Norway"/>
            <consortium name="Elixir Norway"/>
        </authorList>
    </citation>
    <scope>NUCLEOTIDE SEQUENCE [LARGE SCALE GENOMIC DNA]</scope>
</reference>
<organism evidence="1 2">
    <name type="scientific">Sphagnum jensenii</name>
    <dbReference type="NCBI Taxonomy" id="128206"/>
    <lineage>
        <taxon>Eukaryota</taxon>
        <taxon>Viridiplantae</taxon>
        <taxon>Streptophyta</taxon>
        <taxon>Embryophyta</taxon>
        <taxon>Bryophyta</taxon>
        <taxon>Sphagnophytina</taxon>
        <taxon>Sphagnopsida</taxon>
        <taxon>Sphagnales</taxon>
        <taxon>Sphagnaceae</taxon>
        <taxon>Sphagnum</taxon>
    </lineage>
</organism>
<name>A0ABP0VNX1_9BRYO</name>
<keyword evidence="2" id="KW-1185">Reference proteome</keyword>
<dbReference type="EMBL" id="OZ020096">
    <property type="protein sequence ID" value="CAK9255132.1"/>
    <property type="molecule type" value="Genomic_DNA"/>
</dbReference>